<keyword evidence="2" id="KW-0812">Transmembrane</keyword>
<dbReference type="GO" id="GO:0016791">
    <property type="term" value="F:phosphatase activity"/>
    <property type="evidence" value="ECO:0007669"/>
    <property type="project" value="UniProtKB-ARBA"/>
</dbReference>
<keyword evidence="2" id="KW-0472">Membrane</keyword>
<dbReference type="PROSITE" id="PS50056">
    <property type="entry name" value="TYR_PHOSPHATASE_2"/>
    <property type="match status" value="1"/>
</dbReference>
<evidence type="ECO:0000259" key="3">
    <source>
        <dbReference type="PROSITE" id="PS50056"/>
    </source>
</evidence>
<organism evidence="5 6">
    <name type="scientific">Pectobacterium parvum</name>
    <dbReference type="NCBI Taxonomy" id="2778550"/>
    <lineage>
        <taxon>Bacteria</taxon>
        <taxon>Pseudomonadati</taxon>
        <taxon>Pseudomonadota</taxon>
        <taxon>Gammaproteobacteria</taxon>
        <taxon>Enterobacterales</taxon>
        <taxon>Pectobacteriaceae</taxon>
        <taxon>Pectobacterium</taxon>
    </lineage>
</organism>
<dbReference type="InterPro" id="IPR000387">
    <property type="entry name" value="Tyr_Pase_dom"/>
</dbReference>
<dbReference type="Proteomes" id="UP001617714">
    <property type="component" value="Unassembled WGS sequence"/>
</dbReference>
<dbReference type="EMBL" id="CP046377">
    <property type="protein sequence ID" value="QHQ23230.1"/>
    <property type="molecule type" value="Genomic_DNA"/>
</dbReference>
<evidence type="ECO:0000256" key="1">
    <source>
        <dbReference type="ARBA" id="ARBA00022801"/>
    </source>
</evidence>
<evidence type="ECO:0000256" key="2">
    <source>
        <dbReference type="SAM" id="Phobius"/>
    </source>
</evidence>
<dbReference type="PANTHER" id="PTHR47216">
    <property type="match status" value="1"/>
</dbReference>
<dbReference type="Pfam" id="PF22784">
    <property type="entry name" value="PTP-SAK"/>
    <property type="match status" value="1"/>
</dbReference>
<sequence>MLIKSLIKYRKEELKYALLGFVFGIIAYVSVNSFLVMVFTWFTIVMITLTVFYFFNSTKIFLKNVDGLSKTFSFLILLPFYIINIFYFKVQRLKSNQSREFQKVNNELYIGRLINYNRLPSVVESVIDLTVEFIPKPSTQDYYSIPILDDSYPSDENIRRFIDVIDKCHKPIFIHCAEGHGRTLLMAAIYLKKRGFNKSTDEAIADICKLRNRCKLSFRQERFLYRINGDI</sequence>
<dbReference type="EMBL" id="JBIXKD010000009">
    <property type="protein sequence ID" value="MFJ5321830.1"/>
    <property type="molecule type" value="Genomic_DNA"/>
</dbReference>
<feature type="domain" description="Tyrosine specific protein phosphatases" evidence="3">
    <location>
        <begin position="159"/>
        <end position="222"/>
    </location>
</feature>
<keyword evidence="2" id="KW-1133">Transmembrane helix</keyword>
<reference evidence="4 7" key="3">
    <citation type="submission" date="2024-10" db="EMBL/GenBank/DDBJ databases">
        <authorList>
            <person name="Lu C.-H."/>
        </authorList>
    </citation>
    <scope>NUCLEOTIDE SEQUENCE [LARGE SCALE GENOMIC DNA]</scope>
    <source>
        <strain evidence="4 7">22QBSP01-2</strain>
    </source>
</reference>
<evidence type="ECO:0000313" key="5">
    <source>
        <dbReference type="EMBL" id="QHQ23230.1"/>
    </source>
</evidence>
<dbReference type="GeneID" id="90772876"/>
<name>A0AAP9IEG5_9GAMM</name>
<dbReference type="SUPFAM" id="SSF52799">
    <property type="entry name" value="(Phosphotyrosine protein) phosphatases II"/>
    <property type="match status" value="1"/>
</dbReference>
<accession>A0AAP9IEG5</accession>
<protein>
    <submittedName>
        <fullName evidence="4">Dual specificity protein phosphatase family protein</fullName>
    </submittedName>
</protein>
<evidence type="ECO:0000313" key="7">
    <source>
        <dbReference type="Proteomes" id="UP001617714"/>
    </source>
</evidence>
<keyword evidence="1" id="KW-0378">Hydrolase</keyword>
<evidence type="ECO:0000313" key="4">
    <source>
        <dbReference type="EMBL" id="MFJ5321830.1"/>
    </source>
</evidence>
<reference evidence="5" key="2">
    <citation type="journal article" date="2022" name="Plant Pathol J">
        <title>Comparative Genomic Analysis of Pathogenic Factors of Pectobacterium Species Isolated in South Korea Using Whole-Genome Sequencing.</title>
        <authorList>
            <person name="Jee S."/>
            <person name="Kang I.J."/>
            <person name="Bak G."/>
            <person name="Kang S."/>
            <person name="Lee J."/>
            <person name="Heu S."/>
            <person name="Hwang I."/>
        </authorList>
    </citation>
    <scope>NUCLEOTIDE SEQUENCE</scope>
    <source>
        <strain evidence="5">PZ1</strain>
    </source>
</reference>
<feature type="transmembrane region" description="Helical" evidence="2">
    <location>
        <begin position="37"/>
        <end position="55"/>
    </location>
</feature>
<feature type="transmembrane region" description="Helical" evidence="2">
    <location>
        <begin position="67"/>
        <end position="88"/>
    </location>
</feature>
<dbReference type="InterPro" id="IPR057023">
    <property type="entry name" value="PTP-SAK"/>
</dbReference>
<dbReference type="RefSeq" id="WP_039487383.1">
    <property type="nucleotide sequence ID" value="NZ_CP046377.1"/>
</dbReference>
<keyword evidence="7" id="KW-1185">Reference proteome</keyword>
<reference evidence="6" key="1">
    <citation type="submission" date="2019-11" db="EMBL/GenBank/DDBJ databases">
        <authorList>
            <person name="Jee S."/>
        </authorList>
    </citation>
    <scope>NUCLEOTIDE SEQUENCE [LARGE SCALE GENOMIC DNA]</scope>
    <source>
        <strain evidence="6">PZ1</strain>
    </source>
</reference>
<proteinExistence type="predicted"/>
<dbReference type="InterPro" id="IPR029021">
    <property type="entry name" value="Prot-tyrosine_phosphatase-like"/>
</dbReference>
<evidence type="ECO:0000313" key="6">
    <source>
        <dbReference type="Proteomes" id="UP000464054"/>
    </source>
</evidence>
<dbReference type="AlphaFoldDB" id="A0AAP9IEG5"/>
<dbReference type="Proteomes" id="UP000464054">
    <property type="component" value="Chromosome"/>
</dbReference>
<dbReference type="Gene3D" id="3.90.190.10">
    <property type="entry name" value="Protein tyrosine phosphatase superfamily"/>
    <property type="match status" value="1"/>
</dbReference>
<gene>
    <name evidence="4" type="ORF">ACIPSN_10760</name>
    <name evidence="5" type="ORF">GMX10_03400</name>
</gene>
<dbReference type="PANTHER" id="PTHR47216:SF4">
    <property type="entry name" value="OS01G0859400 PROTEIN"/>
    <property type="match status" value="1"/>
</dbReference>